<protein>
    <recommendedName>
        <fullName evidence="5">Glycosyl transferase family 1 domain-containing protein</fullName>
    </recommendedName>
</protein>
<accession>A0A1F6C214</accession>
<dbReference type="GO" id="GO:0016757">
    <property type="term" value="F:glycosyltransferase activity"/>
    <property type="evidence" value="ECO:0007669"/>
    <property type="project" value="InterPro"/>
</dbReference>
<dbReference type="CDD" id="cd03801">
    <property type="entry name" value="GT4_PimA-like"/>
    <property type="match status" value="1"/>
</dbReference>
<comment type="caution">
    <text evidence="3">The sequence shown here is derived from an EMBL/GenBank/DDBJ whole genome shotgun (WGS) entry which is preliminary data.</text>
</comment>
<sequence length="371" mass="41388">MKILIATGLYPPEIGGPATYSQCLEELLPLHGRAVSVLPFSRVRKFPKIIRHIVYFFLILREGWHSDVIYAQDPISVGIPSMCAAFLMRKTFLLKIVGDYAWEQATQRFAFSGTPEDFQTATVHPVARLLRALERLVARRAKAVIVPSKYLGKIVRLWGVPQKKLQVIYNGIESLGETGNKMVLRGLINFHGKLLISVGRLVPWKGFGVLIEALPHLREQFPDLKLLIVGSGPQLPLLEQKAQELHLENEIIFTGALSRDVLIRYIRASDVFVLNTSYEGLSHQILEVMAVGVPVVTTAIGGNPEVIEHEKNGFLIKPNDLTALVRYTGDLLQHAQLRAKIVSAGKRTVLGFSNEKMVAETSTFLKKIEKS</sequence>
<dbReference type="Pfam" id="PF13439">
    <property type="entry name" value="Glyco_transf_4"/>
    <property type="match status" value="1"/>
</dbReference>
<dbReference type="PANTHER" id="PTHR45947:SF3">
    <property type="entry name" value="SULFOQUINOVOSYL TRANSFERASE SQD2"/>
    <property type="match status" value="1"/>
</dbReference>
<dbReference type="InterPro" id="IPR001296">
    <property type="entry name" value="Glyco_trans_1"/>
</dbReference>
<evidence type="ECO:0000313" key="4">
    <source>
        <dbReference type="Proteomes" id="UP000178249"/>
    </source>
</evidence>
<dbReference type="PANTHER" id="PTHR45947">
    <property type="entry name" value="SULFOQUINOVOSYL TRANSFERASE SQD2"/>
    <property type="match status" value="1"/>
</dbReference>
<dbReference type="SUPFAM" id="SSF53756">
    <property type="entry name" value="UDP-Glycosyltransferase/glycogen phosphorylase"/>
    <property type="match status" value="1"/>
</dbReference>
<name>A0A1F6C214_9BACT</name>
<dbReference type="InterPro" id="IPR028098">
    <property type="entry name" value="Glyco_trans_4-like_N"/>
</dbReference>
<gene>
    <name evidence="3" type="ORF">A2841_01490</name>
</gene>
<dbReference type="Pfam" id="PF00534">
    <property type="entry name" value="Glycos_transf_1"/>
    <property type="match status" value="1"/>
</dbReference>
<reference evidence="3 4" key="1">
    <citation type="journal article" date="2016" name="Nat. Commun.">
        <title>Thousands of microbial genomes shed light on interconnected biogeochemical processes in an aquifer system.</title>
        <authorList>
            <person name="Anantharaman K."/>
            <person name="Brown C.T."/>
            <person name="Hug L.A."/>
            <person name="Sharon I."/>
            <person name="Castelle C.J."/>
            <person name="Probst A.J."/>
            <person name="Thomas B.C."/>
            <person name="Singh A."/>
            <person name="Wilkins M.J."/>
            <person name="Karaoz U."/>
            <person name="Brodie E.L."/>
            <person name="Williams K.H."/>
            <person name="Hubbard S.S."/>
            <person name="Banfield J.F."/>
        </authorList>
    </citation>
    <scope>NUCLEOTIDE SEQUENCE [LARGE SCALE GENOMIC DNA]</scope>
</reference>
<dbReference type="Gene3D" id="3.40.50.2000">
    <property type="entry name" value="Glycogen Phosphorylase B"/>
    <property type="match status" value="2"/>
</dbReference>
<dbReference type="Proteomes" id="UP000178249">
    <property type="component" value="Unassembled WGS sequence"/>
</dbReference>
<evidence type="ECO:0008006" key="5">
    <source>
        <dbReference type="Google" id="ProtNLM"/>
    </source>
</evidence>
<dbReference type="EMBL" id="MFKP01000054">
    <property type="protein sequence ID" value="OGG43072.1"/>
    <property type="molecule type" value="Genomic_DNA"/>
</dbReference>
<proteinExistence type="predicted"/>
<feature type="domain" description="Glycosyltransferase subfamily 4-like N-terminal" evidence="2">
    <location>
        <begin position="30"/>
        <end position="173"/>
    </location>
</feature>
<dbReference type="AlphaFoldDB" id="A0A1F6C214"/>
<evidence type="ECO:0000259" key="2">
    <source>
        <dbReference type="Pfam" id="PF13439"/>
    </source>
</evidence>
<organism evidence="3 4">
    <name type="scientific">Candidatus Kaiserbacteria bacterium RIFCSPHIGHO2_01_FULL_48_10</name>
    <dbReference type="NCBI Taxonomy" id="1798476"/>
    <lineage>
        <taxon>Bacteria</taxon>
        <taxon>Candidatus Kaiseribacteriota</taxon>
    </lineage>
</organism>
<feature type="domain" description="Glycosyl transferase family 1" evidence="1">
    <location>
        <begin position="193"/>
        <end position="347"/>
    </location>
</feature>
<evidence type="ECO:0000313" key="3">
    <source>
        <dbReference type="EMBL" id="OGG43072.1"/>
    </source>
</evidence>
<evidence type="ECO:0000259" key="1">
    <source>
        <dbReference type="Pfam" id="PF00534"/>
    </source>
</evidence>
<dbReference type="InterPro" id="IPR050194">
    <property type="entry name" value="Glycosyltransferase_grp1"/>
</dbReference>